<reference evidence="1" key="2">
    <citation type="submission" date="2023-05" db="EMBL/GenBank/DDBJ databases">
        <authorList>
            <consortium name="Lawrence Berkeley National Laboratory"/>
            <person name="Steindorff A."/>
            <person name="Hensen N."/>
            <person name="Bonometti L."/>
            <person name="Westerberg I."/>
            <person name="Brannstrom I.O."/>
            <person name="Guillou S."/>
            <person name="Cros-Aarteil S."/>
            <person name="Calhoun S."/>
            <person name="Haridas S."/>
            <person name="Kuo A."/>
            <person name="Mondo S."/>
            <person name="Pangilinan J."/>
            <person name="Riley R."/>
            <person name="Labutti K."/>
            <person name="Andreopoulos B."/>
            <person name="Lipzen A."/>
            <person name="Chen C."/>
            <person name="Yanf M."/>
            <person name="Daum C."/>
            <person name="Ng V."/>
            <person name="Clum A."/>
            <person name="Ohm R."/>
            <person name="Martin F."/>
            <person name="Silar P."/>
            <person name="Natvig D."/>
            <person name="Lalanne C."/>
            <person name="Gautier V."/>
            <person name="Ament-Velasquez S.L."/>
            <person name="Kruys A."/>
            <person name="Hutchinson M.I."/>
            <person name="Powell A.J."/>
            <person name="Barry K."/>
            <person name="Miller A.N."/>
            <person name="Grigoriev I.V."/>
            <person name="Debuchy R."/>
            <person name="Gladieux P."/>
            <person name="Thoren M.H."/>
            <person name="Johannesson H."/>
        </authorList>
    </citation>
    <scope>NUCLEOTIDE SEQUENCE</scope>
    <source>
        <strain evidence="1">PSN309</strain>
    </source>
</reference>
<keyword evidence="2" id="KW-1185">Reference proteome</keyword>
<accession>A0AAN6WJR9</accession>
<evidence type="ECO:0000313" key="2">
    <source>
        <dbReference type="Proteomes" id="UP001302126"/>
    </source>
</evidence>
<dbReference type="Proteomes" id="UP001302126">
    <property type="component" value="Unassembled WGS sequence"/>
</dbReference>
<reference evidence="1" key="1">
    <citation type="journal article" date="2023" name="Mol. Phylogenet. Evol.">
        <title>Genome-scale phylogeny and comparative genomics of the fungal order Sordariales.</title>
        <authorList>
            <person name="Hensen N."/>
            <person name="Bonometti L."/>
            <person name="Westerberg I."/>
            <person name="Brannstrom I.O."/>
            <person name="Guillou S."/>
            <person name="Cros-Aarteil S."/>
            <person name="Calhoun S."/>
            <person name="Haridas S."/>
            <person name="Kuo A."/>
            <person name="Mondo S."/>
            <person name="Pangilinan J."/>
            <person name="Riley R."/>
            <person name="LaButti K."/>
            <person name="Andreopoulos B."/>
            <person name="Lipzen A."/>
            <person name="Chen C."/>
            <person name="Yan M."/>
            <person name="Daum C."/>
            <person name="Ng V."/>
            <person name="Clum A."/>
            <person name="Steindorff A."/>
            <person name="Ohm R.A."/>
            <person name="Martin F."/>
            <person name="Silar P."/>
            <person name="Natvig D.O."/>
            <person name="Lalanne C."/>
            <person name="Gautier V."/>
            <person name="Ament-Velasquez S.L."/>
            <person name="Kruys A."/>
            <person name="Hutchinson M.I."/>
            <person name="Powell A.J."/>
            <person name="Barry K."/>
            <person name="Miller A.N."/>
            <person name="Grigoriev I.V."/>
            <person name="Debuchy R."/>
            <person name="Gladieux P."/>
            <person name="Hiltunen Thoren M."/>
            <person name="Johannesson H."/>
        </authorList>
    </citation>
    <scope>NUCLEOTIDE SEQUENCE</scope>
    <source>
        <strain evidence="1">PSN309</strain>
    </source>
</reference>
<evidence type="ECO:0000313" key="1">
    <source>
        <dbReference type="EMBL" id="KAK4182690.1"/>
    </source>
</evidence>
<dbReference type="AlphaFoldDB" id="A0AAN6WJR9"/>
<organism evidence="1 2">
    <name type="scientific">Podospora australis</name>
    <dbReference type="NCBI Taxonomy" id="1536484"/>
    <lineage>
        <taxon>Eukaryota</taxon>
        <taxon>Fungi</taxon>
        <taxon>Dikarya</taxon>
        <taxon>Ascomycota</taxon>
        <taxon>Pezizomycotina</taxon>
        <taxon>Sordariomycetes</taxon>
        <taxon>Sordariomycetidae</taxon>
        <taxon>Sordariales</taxon>
        <taxon>Podosporaceae</taxon>
        <taxon>Podospora</taxon>
    </lineage>
</organism>
<sequence>MASVTYIEAKYLYFDMLVTLLETLFGAPSNYRVKMQGDLVEVTAPRGLTDEEISSVTWHE</sequence>
<dbReference type="EMBL" id="MU864622">
    <property type="protein sequence ID" value="KAK4182690.1"/>
    <property type="molecule type" value="Genomic_DNA"/>
</dbReference>
<comment type="caution">
    <text evidence="1">The sequence shown here is derived from an EMBL/GenBank/DDBJ whole genome shotgun (WGS) entry which is preliminary data.</text>
</comment>
<protein>
    <submittedName>
        <fullName evidence="1">Uncharacterized protein</fullName>
    </submittedName>
</protein>
<proteinExistence type="predicted"/>
<gene>
    <name evidence="1" type="ORF">QBC35DRAFT_457036</name>
</gene>
<name>A0AAN6WJR9_9PEZI</name>